<dbReference type="HOGENOM" id="CLU_041661_1_1_0"/>
<keyword evidence="4" id="KW-1133">Transmembrane helix</keyword>
<keyword evidence="5" id="KW-0472">Membrane</keyword>
<dbReference type="EMBL" id="CP007139">
    <property type="protein sequence ID" value="AIE88067.1"/>
    <property type="molecule type" value="Genomic_DNA"/>
</dbReference>
<evidence type="ECO:0000256" key="3">
    <source>
        <dbReference type="ARBA" id="ARBA00022692"/>
    </source>
</evidence>
<gene>
    <name evidence="6" type="ORF">OP10G_4699</name>
</gene>
<keyword evidence="3" id="KW-0812">Transmembrane</keyword>
<organism evidence="6 7">
    <name type="scientific">Fimbriimonas ginsengisoli Gsoil 348</name>
    <dbReference type="NCBI Taxonomy" id="661478"/>
    <lineage>
        <taxon>Bacteria</taxon>
        <taxon>Bacillati</taxon>
        <taxon>Armatimonadota</taxon>
        <taxon>Fimbriimonadia</taxon>
        <taxon>Fimbriimonadales</taxon>
        <taxon>Fimbriimonadaceae</taxon>
        <taxon>Fimbriimonas</taxon>
    </lineage>
</organism>
<dbReference type="InterPro" id="IPR012902">
    <property type="entry name" value="N_methyl_site"/>
</dbReference>
<dbReference type="Gene3D" id="3.30.700.10">
    <property type="entry name" value="Glycoprotein, Type 4 Pilin"/>
    <property type="match status" value="1"/>
</dbReference>
<dbReference type="KEGG" id="fgi:OP10G_4699"/>
<dbReference type="NCBIfam" id="TIGR02532">
    <property type="entry name" value="IV_pilin_GFxxxE"/>
    <property type="match status" value="1"/>
</dbReference>
<protein>
    <recommendedName>
        <fullName evidence="8">Prepilin-type N-terminal cleavage/methylation domain-containing protein</fullName>
    </recommendedName>
</protein>
<dbReference type="Proteomes" id="UP000027982">
    <property type="component" value="Chromosome"/>
</dbReference>
<accession>A0A068NXM4</accession>
<reference evidence="6 7" key="1">
    <citation type="journal article" date="2014" name="PLoS ONE">
        <title>The first complete genome sequence of the class fimbriimonadia in the phylum armatimonadetes.</title>
        <authorList>
            <person name="Hu Z.Y."/>
            <person name="Wang Y.Z."/>
            <person name="Im W.T."/>
            <person name="Wang S.Y."/>
            <person name="Zhao G.P."/>
            <person name="Zheng H.J."/>
            <person name="Quan Z.X."/>
        </authorList>
    </citation>
    <scope>NUCLEOTIDE SEQUENCE [LARGE SCALE GENOMIC DNA]</scope>
    <source>
        <strain evidence="6">Gsoil 348</strain>
    </source>
</reference>
<proteinExistence type="predicted"/>
<keyword evidence="2" id="KW-0488">Methylation</keyword>
<dbReference type="GO" id="GO:0016020">
    <property type="term" value="C:membrane"/>
    <property type="evidence" value="ECO:0007669"/>
    <property type="project" value="UniProtKB-SubCell"/>
</dbReference>
<dbReference type="RefSeq" id="WP_025228065.1">
    <property type="nucleotide sequence ID" value="NZ_CP007139.1"/>
</dbReference>
<dbReference type="AlphaFoldDB" id="A0A068NXM4"/>
<sequence length="278" mass="30374">MNRRKAFTLIELLVVIAIIAILAAILFPVFAQAKLAAKKTVALSNAKQVATANMIYMGDYDDALVKEFFGFPADCSSWGSTYYNWRHVMNPYVAKSNGLLQDPTNPFRDKNYWTESFTDGVAADHEVLPSNFAVNNDLVGFANGHCAGPWTPEGLGSLDQIDEPAGTILMVPSRAQWNDLKPSFLSTIEAKPDWCIPQGSGSACPSGNNGPVHAVGKQVSWVWADGHAKSKPALATLDAANATRDDWGSKYAINPRTNAYWTQKDRQDVVASAWGEYK</sequence>
<comment type="subcellular location">
    <subcellularLocation>
        <location evidence="1">Membrane</location>
        <topology evidence="1">Single-pass membrane protein</topology>
    </subcellularLocation>
</comment>
<evidence type="ECO:0008006" key="8">
    <source>
        <dbReference type="Google" id="ProtNLM"/>
    </source>
</evidence>
<dbReference type="SUPFAM" id="SSF54523">
    <property type="entry name" value="Pili subunits"/>
    <property type="match status" value="1"/>
</dbReference>
<name>A0A068NXM4_FIMGI</name>
<dbReference type="InterPro" id="IPR045584">
    <property type="entry name" value="Pilin-like"/>
</dbReference>
<evidence type="ECO:0000313" key="6">
    <source>
        <dbReference type="EMBL" id="AIE88067.1"/>
    </source>
</evidence>
<evidence type="ECO:0000256" key="1">
    <source>
        <dbReference type="ARBA" id="ARBA00004167"/>
    </source>
</evidence>
<dbReference type="PANTHER" id="PTHR30093:SF44">
    <property type="entry name" value="TYPE II SECRETION SYSTEM CORE PROTEIN G"/>
    <property type="match status" value="1"/>
</dbReference>
<dbReference type="STRING" id="661478.OP10G_4699"/>
<dbReference type="Pfam" id="PF07963">
    <property type="entry name" value="N_methyl"/>
    <property type="match status" value="1"/>
</dbReference>
<evidence type="ECO:0000256" key="2">
    <source>
        <dbReference type="ARBA" id="ARBA00022481"/>
    </source>
</evidence>
<evidence type="ECO:0000256" key="5">
    <source>
        <dbReference type="ARBA" id="ARBA00023136"/>
    </source>
</evidence>
<evidence type="ECO:0000256" key="4">
    <source>
        <dbReference type="ARBA" id="ARBA00022989"/>
    </source>
</evidence>
<dbReference type="eggNOG" id="COG2165">
    <property type="taxonomic scope" value="Bacteria"/>
</dbReference>
<dbReference type="PANTHER" id="PTHR30093">
    <property type="entry name" value="GENERAL SECRETION PATHWAY PROTEIN G"/>
    <property type="match status" value="1"/>
</dbReference>
<keyword evidence="7" id="KW-1185">Reference proteome</keyword>
<evidence type="ECO:0000313" key="7">
    <source>
        <dbReference type="Proteomes" id="UP000027982"/>
    </source>
</evidence>